<organism evidence="3 4">
    <name type="scientific">Pythium insidiosum</name>
    <name type="common">Pythiosis disease agent</name>
    <dbReference type="NCBI Taxonomy" id="114742"/>
    <lineage>
        <taxon>Eukaryota</taxon>
        <taxon>Sar</taxon>
        <taxon>Stramenopiles</taxon>
        <taxon>Oomycota</taxon>
        <taxon>Peronosporomycetes</taxon>
        <taxon>Pythiales</taxon>
        <taxon>Pythiaceae</taxon>
        <taxon>Pythium</taxon>
    </lineage>
</organism>
<comment type="caution">
    <text evidence="3">The sequence shown here is derived from an EMBL/GenBank/DDBJ whole genome shotgun (WGS) entry which is preliminary data.</text>
</comment>
<sequence length="427" mass="46021">MFARSAAETSVELSALEISTGDEVDWTKDTVSSVTANTARPSRRIAAVNVARVGIDMAFGGMVGVSVVGDDMAGSMVGDDIGGVPVGDDMAGSVVGDDMSGVSVVGDGMSGAPVVGDVGDDMADVPVSGDDMSGRRGPKPSIPCDIERDLVEWIAAMQRAGLPGTRREIIRRANRIRQKLEEGRTRSSEASKPLTSGWYKRFRGRYPELVDRRAQPIARVRNSVEEAVVDTLFGTLTKLIVEHKIGPSRMFNMDETSFSPDNSSKSVVAVRGSPNVWTKEMKENFHMTVVAAISASGVFRDTEAVNRQTRSDVDKMRLELSGVRDEVSEKTIISCPTSAINGFAVTGLYLPNLVQMKRRLQLSTSGGVRGNVGTASWLKRKQTEVRSDVLTHPPDHKVGGKRAKKTRATEDIAGRLVTRAMVAQIEL</sequence>
<keyword evidence="4" id="KW-1185">Reference proteome</keyword>
<keyword evidence="1" id="KW-0238">DNA-binding</keyword>
<accession>A0AAD5LBI4</accession>
<evidence type="ECO:0000313" key="3">
    <source>
        <dbReference type="EMBL" id="KAJ0392854.1"/>
    </source>
</evidence>
<name>A0AAD5LBI4_PYTIN</name>
<dbReference type="PROSITE" id="PS51253">
    <property type="entry name" value="HTH_CENPB"/>
    <property type="match status" value="1"/>
</dbReference>
<dbReference type="GO" id="GO:0003677">
    <property type="term" value="F:DNA binding"/>
    <property type="evidence" value="ECO:0007669"/>
    <property type="project" value="UniProtKB-KW"/>
</dbReference>
<evidence type="ECO:0000313" key="4">
    <source>
        <dbReference type="Proteomes" id="UP001209570"/>
    </source>
</evidence>
<evidence type="ECO:0000256" key="1">
    <source>
        <dbReference type="ARBA" id="ARBA00023125"/>
    </source>
</evidence>
<reference evidence="3" key="1">
    <citation type="submission" date="2021-12" db="EMBL/GenBank/DDBJ databases">
        <title>Prjna785345.</title>
        <authorList>
            <person name="Rujirawat T."/>
            <person name="Krajaejun T."/>
        </authorList>
    </citation>
    <scope>NUCLEOTIDE SEQUENCE</scope>
    <source>
        <strain evidence="3">Pi057C3</strain>
    </source>
</reference>
<feature type="domain" description="HTH CENPB-type" evidence="2">
    <location>
        <begin position="134"/>
        <end position="212"/>
    </location>
</feature>
<dbReference type="AlphaFoldDB" id="A0AAD5LBI4"/>
<dbReference type="GO" id="GO:0005634">
    <property type="term" value="C:nucleus"/>
    <property type="evidence" value="ECO:0007669"/>
    <property type="project" value="TreeGrafter"/>
</dbReference>
<dbReference type="InterPro" id="IPR050863">
    <property type="entry name" value="CenT-Element_Derived"/>
</dbReference>
<dbReference type="InterPro" id="IPR006600">
    <property type="entry name" value="HTH_CenpB_DNA-bd_dom"/>
</dbReference>
<dbReference type="PANTHER" id="PTHR19303">
    <property type="entry name" value="TRANSPOSON"/>
    <property type="match status" value="1"/>
</dbReference>
<protein>
    <recommendedName>
        <fullName evidence="2">HTH CENPB-type domain-containing protein</fullName>
    </recommendedName>
</protein>
<evidence type="ECO:0000259" key="2">
    <source>
        <dbReference type="PROSITE" id="PS51253"/>
    </source>
</evidence>
<dbReference type="Pfam" id="PF03221">
    <property type="entry name" value="HTH_Tnp_Tc5"/>
    <property type="match status" value="1"/>
</dbReference>
<proteinExistence type="predicted"/>
<dbReference type="EMBL" id="JAKCXM010000563">
    <property type="protein sequence ID" value="KAJ0392854.1"/>
    <property type="molecule type" value="Genomic_DNA"/>
</dbReference>
<dbReference type="Proteomes" id="UP001209570">
    <property type="component" value="Unassembled WGS sequence"/>
</dbReference>
<dbReference type="Gene3D" id="1.10.10.60">
    <property type="entry name" value="Homeodomain-like"/>
    <property type="match status" value="1"/>
</dbReference>
<gene>
    <name evidence="3" type="ORF">P43SY_003706</name>
</gene>